<evidence type="ECO:0000256" key="8">
    <source>
        <dbReference type="ARBA" id="ARBA00061188"/>
    </source>
</evidence>
<dbReference type="UniPathway" id="UPA00035">
    <property type="reaction ID" value="UER00041"/>
</dbReference>
<evidence type="ECO:0000256" key="3">
    <source>
        <dbReference type="ARBA" id="ARBA00022676"/>
    </source>
</evidence>
<feature type="binding site" evidence="9">
    <location>
        <begin position="108"/>
        <end position="116"/>
    </location>
    <ligand>
        <name>5-phospho-alpha-D-ribose 1-diphosphate</name>
        <dbReference type="ChEBI" id="CHEBI:58017"/>
    </ligand>
</feature>
<feature type="binding site" evidence="9">
    <location>
        <position position="120"/>
    </location>
    <ligand>
        <name>5-phospho-alpha-D-ribose 1-diphosphate</name>
        <dbReference type="ChEBI" id="CHEBI:58017"/>
    </ligand>
</feature>
<feature type="binding site" evidence="9">
    <location>
        <position position="225"/>
    </location>
    <ligand>
        <name>Mg(2+)</name>
        <dbReference type="ChEBI" id="CHEBI:18420"/>
        <label>2</label>
    </ligand>
</feature>
<dbReference type="NCBIfam" id="TIGR01245">
    <property type="entry name" value="trpD"/>
    <property type="match status" value="1"/>
</dbReference>
<organism evidence="12 13">
    <name type="scientific">Exobacillus caeni</name>
    <dbReference type="NCBI Taxonomy" id="2574798"/>
    <lineage>
        <taxon>Bacteria</taxon>
        <taxon>Bacillati</taxon>
        <taxon>Bacillota</taxon>
        <taxon>Bacilli</taxon>
        <taxon>Bacillales</taxon>
        <taxon>Guptibacillaceae</taxon>
        <taxon>Exobacillus</taxon>
    </lineage>
</organism>
<dbReference type="PANTHER" id="PTHR43285:SF2">
    <property type="entry name" value="ANTHRANILATE PHOSPHORIBOSYLTRANSFERASE"/>
    <property type="match status" value="1"/>
</dbReference>
<dbReference type="EC" id="2.4.2.18" evidence="9"/>
<feature type="binding site" evidence="9">
    <location>
        <position position="226"/>
    </location>
    <ligand>
        <name>Mg(2+)</name>
        <dbReference type="ChEBI" id="CHEBI:18420"/>
        <label>1</label>
    </ligand>
</feature>
<keyword evidence="2 9" id="KW-0028">Amino-acid biosynthesis</keyword>
<feature type="binding site" evidence="9">
    <location>
        <position position="88"/>
    </location>
    <ligand>
        <name>5-phospho-alpha-D-ribose 1-diphosphate</name>
        <dbReference type="ChEBI" id="CHEBI:58017"/>
    </ligand>
</feature>
<evidence type="ECO:0000256" key="9">
    <source>
        <dbReference type="HAMAP-Rule" id="MF_00211"/>
    </source>
</evidence>
<feature type="binding site" evidence="9">
    <location>
        <position position="226"/>
    </location>
    <ligand>
        <name>Mg(2+)</name>
        <dbReference type="ChEBI" id="CHEBI:18420"/>
        <label>2</label>
    </ligand>
</feature>
<comment type="cofactor">
    <cofactor evidence="9">
        <name>Mg(2+)</name>
        <dbReference type="ChEBI" id="CHEBI:18420"/>
    </cofactor>
    <text evidence="9">Binds 2 magnesium ions per monomer.</text>
</comment>
<evidence type="ECO:0000313" key="12">
    <source>
        <dbReference type="EMBL" id="TLS35910.1"/>
    </source>
</evidence>
<dbReference type="OrthoDB" id="9806430at2"/>
<dbReference type="RefSeq" id="WP_138128346.1">
    <property type="nucleotide sequence ID" value="NZ_SWLG01000015.1"/>
</dbReference>
<feature type="domain" description="Glycosyl transferase family 3 N-terminal" evidence="11">
    <location>
        <begin position="3"/>
        <end position="64"/>
    </location>
</feature>
<comment type="function">
    <text evidence="9">Catalyzes the transfer of the phosphoribosyl group of 5-phosphorylribose-1-pyrophosphate (PRPP) to anthranilate to yield N-(5'-phosphoribosyl)-anthranilate (PRA).</text>
</comment>
<proteinExistence type="inferred from homology"/>
<dbReference type="GO" id="GO:0000287">
    <property type="term" value="F:magnesium ion binding"/>
    <property type="evidence" value="ECO:0007669"/>
    <property type="project" value="UniProtKB-UniRule"/>
</dbReference>
<evidence type="ECO:0000259" key="10">
    <source>
        <dbReference type="Pfam" id="PF00591"/>
    </source>
</evidence>
<sequence length="341" mass="36845">MFKKILSELIDGKRLSETEAKEIMDVIMNGQAEDSQIASLLTVLRLRGETVDELTGFIRSLRGHVLPLEHDIPELIDTCGTGGDGASTFNISTATAILLSSLGVNVAKHGNRAVSSKSGSADVLEHLEIPIQQTPQEARSALERTNMCFLFAPQYHVAMKHAVKARKQIGFRTVFNCLGPMANPAGSNYQLIGVYDADLALKMAEAMKRVGAERVLFVTGGEGLDECSITTHTTMVELNNGKIDSYQFIPEDMGIKRGSLEDIQVSTVKESAELIKQIFSGEANEAATNVVALNAGACLYLVGRVDSIAEGVKTARNALAGGVALEQLKRLQYEKELKLHA</sequence>
<dbReference type="Pfam" id="PF00591">
    <property type="entry name" value="Glycos_transf_3"/>
    <property type="match status" value="1"/>
</dbReference>
<dbReference type="AlphaFoldDB" id="A0A5R9F0H3"/>
<evidence type="ECO:0000256" key="7">
    <source>
        <dbReference type="ARBA" id="ARBA00052328"/>
    </source>
</evidence>
<comment type="similarity">
    <text evidence="8">In the C-terminal section; belongs to the anthranilate phosphoribosyltransferase family.</text>
</comment>
<dbReference type="InterPro" id="IPR005940">
    <property type="entry name" value="Anthranilate_Pribosyl_Tfrase"/>
</dbReference>
<feature type="binding site" evidence="9">
    <location>
        <begin position="90"/>
        <end position="93"/>
    </location>
    <ligand>
        <name>5-phospho-alpha-D-ribose 1-diphosphate</name>
        <dbReference type="ChEBI" id="CHEBI:58017"/>
    </ligand>
</feature>
<evidence type="ECO:0000259" key="11">
    <source>
        <dbReference type="Pfam" id="PF02885"/>
    </source>
</evidence>
<dbReference type="Pfam" id="PF02885">
    <property type="entry name" value="Glycos_trans_3N"/>
    <property type="match status" value="1"/>
</dbReference>
<dbReference type="GO" id="GO:0004048">
    <property type="term" value="F:anthranilate phosphoribosyltransferase activity"/>
    <property type="evidence" value="ECO:0007669"/>
    <property type="project" value="UniProtKB-UniRule"/>
</dbReference>
<dbReference type="FunFam" id="3.40.1030.10:FF:000002">
    <property type="entry name" value="Anthranilate phosphoribosyltransferase"/>
    <property type="match status" value="1"/>
</dbReference>
<feature type="binding site" evidence="9">
    <location>
        <position position="92"/>
    </location>
    <ligand>
        <name>Mg(2+)</name>
        <dbReference type="ChEBI" id="CHEBI:18420"/>
        <label>1</label>
    </ligand>
</feature>
<dbReference type="InterPro" id="IPR035902">
    <property type="entry name" value="Nuc_phospho_transferase"/>
</dbReference>
<dbReference type="GO" id="GO:0000162">
    <property type="term" value="P:L-tryptophan biosynthetic process"/>
    <property type="evidence" value="ECO:0007669"/>
    <property type="project" value="UniProtKB-UniRule"/>
</dbReference>
<dbReference type="Proteomes" id="UP000308230">
    <property type="component" value="Unassembled WGS sequence"/>
</dbReference>
<dbReference type="InterPro" id="IPR000312">
    <property type="entry name" value="Glycosyl_Trfase_fam3"/>
</dbReference>
<dbReference type="EMBL" id="SWLG01000015">
    <property type="protein sequence ID" value="TLS35910.1"/>
    <property type="molecule type" value="Genomic_DNA"/>
</dbReference>
<comment type="pathway">
    <text evidence="1 9">Amino-acid biosynthesis; L-tryptophan biosynthesis; L-tryptophan from chorismate: step 2/5.</text>
</comment>
<keyword evidence="4 9" id="KW-0808">Transferase</keyword>
<name>A0A5R9F0H3_9BACL</name>
<evidence type="ECO:0000256" key="2">
    <source>
        <dbReference type="ARBA" id="ARBA00022605"/>
    </source>
</evidence>
<comment type="caution">
    <text evidence="9">Lacks conserved residue(s) required for the propagation of feature annotation.</text>
</comment>
<feature type="binding site" evidence="9">
    <location>
        <begin position="83"/>
        <end position="84"/>
    </location>
    <ligand>
        <name>5-phospho-alpha-D-ribose 1-diphosphate</name>
        <dbReference type="ChEBI" id="CHEBI:58017"/>
    </ligand>
</feature>
<gene>
    <name evidence="9 12" type="primary">trpD</name>
    <name evidence="12" type="ORF">FCL54_18115</name>
</gene>
<keyword evidence="5 9" id="KW-0822">Tryptophan biosynthesis</keyword>
<dbReference type="SUPFAM" id="SSF47648">
    <property type="entry name" value="Nucleoside phosphorylase/phosphoribosyltransferase N-terminal domain"/>
    <property type="match status" value="1"/>
</dbReference>
<feature type="binding site" evidence="9">
    <location>
        <position position="166"/>
    </location>
    <ligand>
        <name>anthranilate</name>
        <dbReference type="ChEBI" id="CHEBI:16567"/>
        <label>2</label>
    </ligand>
</feature>
<dbReference type="InterPro" id="IPR036320">
    <property type="entry name" value="Glycosyl_Trfase_fam3_N_dom_sf"/>
</dbReference>
<accession>A0A5R9F0H3</accession>
<evidence type="ECO:0000256" key="6">
    <source>
        <dbReference type="ARBA" id="ARBA00023141"/>
    </source>
</evidence>
<evidence type="ECO:0000256" key="1">
    <source>
        <dbReference type="ARBA" id="ARBA00004907"/>
    </source>
</evidence>
<keyword evidence="9" id="KW-0479">Metal-binding</keyword>
<comment type="subunit">
    <text evidence="9">Homodimer.</text>
</comment>
<dbReference type="Gene3D" id="3.40.1030.10">
    <property type="entry name" value="Nucleoside phosphorylase/phosphoribosyltransferase catalytic domain"/>
    <property type="match status" value="1"/>
</dbReference>
<feature type="binding site" evidence="9">
    <location>
        <position position="80"/>
    </location>
    <ligand>
        <name>5-phospho-alpha-D-ribose 1-diphosphate</name>
        <dbReference type="ChEBI" id="CHEBI:58017"/>
    </ligand>
</feature>
<keyword evidence="6 9" id="KW-0057">Aromatic amino acid biosynthesis</keyword>
<dbReference type="Gene3D" id="1.20.970.10">
    <property type="entry name" value="Transferase, Pyrimidine Nucleoside Phosphorylase, Chain C"/>
    <property type="match status" value="1"/>
</dbReference>
<dbReference type="InterPro" id="IPR017459">
    <property type="entry name" value="Glycosyl_Trfase_fam3_N_dom"/>
</dbReference>
<comment type="similarity">
    <text evidence="9">Belongs to the anthranilate phosphoribosyltransferase family.</text>
</comment>
<dbReference type="HAMAP" id="MF_00211">
    <property type="entry name" value="TrpD"/>
    <property type="match status" value="1"/>
</dbReference>
<dbReference type="GO" id="GO:0005829">
    <property type="term" value="C:cytosol"/>
    <property type="evidence" value="ECO:0007669"/>
    <property type="project" value="TreeGrafter"/>
</dbReference>
<feature type="binding site" evidence="9">
    <location>
        <position position="111"/>
    </location>
    <ligand>
        <name>anthranilate</name>
        <dbReference type="ChEBI" id="CHEBI:16567"/>
        <label>1</label>
    </ligand>
</feature>
<protein>
    <recommendedName>
        <fullName evidence="9">Anthranilate phosphoribosyltransferase</fullName>
        <ecNumber evidence="9">2.4.2.18</ecNumber>
    </recommendedName>
</protein>
<keyword evidence="13" id="KW-1185">Reference proteome</keyword>
<dbReference type="PANTHER" id="PTHR43285">
    <property type="entry name" value="ANTHRANILATE PHOSPHORIBOSYLTRANSFERASE"/>
    <property type="match status" value="1"/>
</dbReference>
<evidence type="ECO:0000256" key="4">
    <source>
        <dbReference type="ARBA" id="ARBA00022679"/>
    </source>
</evidence>
<reference evidence="12 13" key="1">
    <citation type="submission" date="2019-04" db="EMBL/GenBank/DDBJ databases">
        <title>Bacillus caeni sp. nov., a bacterium isolated from mangrove sediment.</title>
        <authorList>
            <person name="Huang H."/>
            <person name="Mo K."/>
            <person name="Hu Y."/>
        </authorList>
    </citation>
    <scope>NUCLEOTIDE SEQUENCE [LARGE SCALE GENOMIC DNA]</scope>
    <source>
        <strain evidence="12 13">HB172195</strain>
    </source>
</reference>
<evidence type="ECO:0000256" key="5">
    <source>
        <dbReference type="ARBA" id="ARBA00022822"/>
    </source>
</evidence>
<dbReference type="SUPFAM" id="SSF52418">
    <property type="entry name" value="Nucleoside phosphorylase/phosphoribosyltransferase catalytic domain"/>
    <property type="match status" value="1"/>
</dbReference>
<feature type="binding site" evidence="9">
    <location>
        <position position="80"/>
    </location>
    <ligand>
        <name>anthranilate</name>
        <dbReference type="ChEBI" id="CHEBI:16567"/>
        <label>1</label>
    </ligand>
</feature>
<comment type="catalytic activity">
    <reaction evidence="7 9">
        <text>N-(5-phospho-beta-D-ribosyl)anthranilate + diphosphate = 5-phospho-alpha-D-ribose 1-diphosphate + anthranilate</text>
        <dbReference type="Rhea" id="RHEA:11768"/>
        <dbReference type="ChEBI" id="CHEBI:16567"/>
        <dbReference type="ChEBI" id="CHEBI:18277"/>
        <dbReference type="ChEBI" id="CHEBI:33019"/>
        <dbReference type="ChEBI" id="CHEBI:58017"/>
        <dbReference type="EC" id="2.4.2.18"/>
    </reaction>
</comment>
<keyword evidence="3 9" id="KW-0328">Glycosyltransferase</keyword>
<feature type="domain" description="Glycosyl transferase family 3" evidence="10">
    <location>
        <begin position="74"/>
        <end position="324"/>
    </location>
</feature>
<comment type="caution">
    <text evidence="12">The sequence shown here is derived from an EMBL/GenBank/DDBJ whole genome shotgun (WGS) entry which is preliminary data.</text>
</comment>
<evidence type="ECO:0000313" key="13">
    <source>
        <dbReference type="Proteomes" id="UP000308230"/>
    </source>
</evidence>
<keyword evidence="9" id="KW-0460">Magnesium</keyword>